<reference evidence="10" key="1">
    <citation type="submission" date="2020-07" db="EMBL/GenBank/DDBJ databases">
        <title>Huge and variable diversity of episymbiotic CPR bacteria and DPANN archaea in groundwater ecosystems.</title>
        <authorList>
            <person name="He C.Y."/>
            <person name="Keren R."/>
            <person name="Whittaker M."/>
            <person name="Farag I.F."/>
            <person name="Doudna J."/>
            <person name="Cate J.H.D."/>
            <person name="Banfield J.F."/>
        </authorList>
    </citation>
    <scope>NUCLEOTIDE SEQUENCE</scope>
    <source>
        <strain evidence="10">NC_groundwater_717_Ag_S-0.2um_59_8</strain>
    </source>
</reference>
<keyword evidence="3 8" id="KW-0540">Nuclease</keyword>
<accession>A0A932GQY9</accession>
<dbReference type="Gene3D" id="3.40.50.1010">
    <property type="entry name" value="5'-nuclease"/>
    <property type="match status" value="1"/>
</dbReference>
<dbReference type="CDD" id="cd18741">
    <property type="entry name" value="PIN_VapC4-5_FitB-like"/>
    <property type="match status" value="1"/>
</dbReference>
<evidence type="ECO:0000256" key="4">
    <source>
        <dbReference type="ARBA" id="ARBA00022723"/>
    </source>
</evidence>
<evidence type="ECO:0000259" key="9">
    <source>
        <dbReference type="Pfam" id="PF01850"/>
    </source>
</evidence>
<keyword evidence="8" id="KW-0800">Toxin</keyword>
<keyword evidence="4 8" id="KW-0479">Metal-binding</keyword>
<dbReference type="GO" id="GO:0000287">
    <property type="term" value="F:magnesium ion binding"/>
    <property type="evidence" value="ECO:0007669"/>
    <property type="project" value="UniProtKB-UniRule"/>
</dbReference>
<dbReference type="GO" id="GO:0004540">
    <property type="term" value="F:RNA nuclease activity"/>
    <property type="evidence" value="ECO:0007669"/>
    <property type="project" value="InterPro"/>
</dbReference>
<evidence type="ECO:0000256" key="5">
    <source>
        <dbReference type="ARBA" id="ARBA00022801"/>
    </source>
</evidence>
<dbReference type="EC" id="3.1.-.-" evidence="8"/>
<evidence type="ECO:0000256" key="3">
    <source>
        <dbReference type="ARBA" id="ARBA00022722"/>
    </source>
</evidence>
<dbReference type="InterPro" id="IPR029060">
    <property type="entry name" value="PIN-like_dom_sf"/>
</dbReference>
<dbReference type="Proteomes" id="UP000741360">
    <property type="component" value="Unassembled WGS sequence"/>
</dbReference>
<protein>
    <recommendedName>
        <fullName evidence="8">Ribonuclease VapC</fullName>
        <shortName evidence="8">RNase VapC</shortName>
        <ecNumber evidence="8">3.1.-.-</ecNumber>
    </recommendedName>
    <alternativeName>
        <fullName evidence="8">Toxin VapC</fullName>
    </alternativeName>
</protein>
<evidence type="ECO:0000256" key="8">
    <source>
        <dbReference type="HAMAP-Rule" id="MF_00265"/>
    </source>
</evidence>
<feature type="binding site" evidence="8">
    <location>
        <position position="96"/>
    </location>
    <ligand>
        <name>Mg(2+)</name>
        <dbReference type="ChEBI" id="CHEBI:18420"/>
    </ligand>
</feature>
<evidence type="ECO:0000313" key="10">
    <source>
        <dbReference type="EMBL" id="MBI3015597.1"/>
    </source>
</evidence>
<keyword evidence="5 8" id="KW-0378">Hydrolase</keyword>
<dbReference type="GO" id="GO:0016787">
    <property type="term" value="F:hydrolase activity"/>
    <property type="evidence" value="ECO:0007669"/>
    <property type="project" value="UniProtKB-KW"/>
</dbReference>
<name>A0A932GQY9_UNCTE</name>
<dbReference type="EMBL" id="JACPSX010000214">
    <property type="protein sequence ID" value="MBI3015597.1"/>
    <property type="molecule type" value="Genomic_DNA"/>
</dbReference>
<evidence type="ECO:0000256" key="7">
    <source>
        <dbReference type="ARBA" id="ARBA00038093"/>
    </source>
</evidence>
<proteinExistence type="inferred from homology"/>
<dbReference type="SUPFAM" id="SSF88723">
    <property type="entry name" value="PIN domain-like"/>
    <property type="match status" value="1"/>
</dbReference>
<dbReference type="InterPro" id="IPR050556">
    <property type="entry name" value="Type_II_TA_system_RNase"/>
</dbReference>
<organism evidence="10 11">
    <name type="scientific">Tectimicrobiota bacterium</name>
    <dbReference type="NCBI Taxonomy" id="2528274"/>
    <lineage>
        <taxon>Bacteria</taxon>
        <taxon>Pseudomonadati</taxon>
        <taxon>Nitrospinota/Tectimicrobiota group</taxon>
        <taxon>Candidatus Tectimicrobiota</taxon>
    </lineage>
</organism>
<dbReference type="GO" id="GO:0090729">
    <property type="term" value="F:toxin activity"/>
    <property type="evidence" value="ECO:0007669"/>
    <property type="project" value="UniProtKB-KW"/>
</dbReference>
<dbReference type="PANTHER" id="PTHR33653">
    <property type="entry name" value="RIBONUCLEASE VAPC2"/>
    <property type="match status" value="1"/>
</dbReference>
<feature type="domain" description="PIN" evidence="9">
    <location>
        <begin position="7"/>
        <end position="122"/>
    </location>
</feature>
<comment type="cofactor">
    <cofactor evidence="1 8">
        <name>Mg(2+)</name>
        <dbReference type="ChEBI" id="CHEBI:18420"/>
    </cofactor>
</comment>
<evidence type="ECO:0000256" key="2">
    <source>
        <dbReference type="ARBA" id="ARBA00022649"/>
    </source>
</evidence>
<dbReference type="InterPro" id="IPR022907">
    <property type="entry name" value="VapC_family"/>
</dbReference>
<keyword evidence="2 8" id="KW-1277">Toxin-antitoxin system</keyword>
<comment type="similarity">
    <text evidence="7 8">Belongs to the PINc/VapC protein family.</text>
</comment>
<comment type="function">
    <text evidence="8">Toxic component of a toxin-antitoxin (TA) system. An RNase.</text>
</comment>
<dbReference type="PANTHER" id="PTHR33653:SF1">
    <property type="entry name" value="RIBONUCLEASE VAPC2"/>
    <property type="match status" value="1"/>
</dbReference>
<dbReference type="Pfam" id="PF01850">
    <property type="entry name" value="PIN"/>
    <property type="match status" value="1"/>
</dbReference>
<dbReference type="HAMAP" id="MF_00265">
    <property type="entry name" value="VapC_Nob1"/>
    <property type="match status" value="1"/>
</dbReference>
<feature type="binding site" evidence="8">
    <location>
        <position position="9"/>
    </location>
    <ligand>
        <name>Mg(2+)</name>
        <dbReference type="ChEBI" id="CHEBI:18420"/>
    </ligand>
</feature>
<dbReference type="AlphaFoldDB" id="A0A932GQY9"/>
<evidence type="ECO:0000256" key="1">
    <source>
        <dbReference type="ARBA" id="ARBA00001946"/>
    </source>
</evidence>
<dbReference type="InterPro" id="IPR002716">
    <property type="entry name" value="PIN_dom"/>
</dbReference>
<evidence type="ECO:0000256" key="6">
    <source>
        <dbReference type="ARBA" id="ARBA00022842"/>
    </source>
</evidence>
<keyword evidence="6 8" id="KW-0460">Magnesium</keyword>
<gene>
    <name evidence="8" type="primary">vapC</name>
    <name evidence="10" type="ORF">HYY65_11195</name>
</gene>
<sequence length="130" mass="14895">MTDQRTFVDTDILIDVARKDPRALGFWRRAEARSSMVCSVISVFDLLAGCRNLREQRATLRSLSTMEIVQIESGDSIQALEWYRSFHLPRGIGFLDCFVAAAARRLDFQVHTLNTRHFKAIPGLKVKHPY</sequence>
<evidence type="ECO:0000313" key="11">
    <source>
        <dbReference type="Proteomes" id="UP000741360"/>
    </source>
</evidence>
<comment type="caution">
    <text evidence="10">The sequence shown here is derived from an EMBL/GenBank/DDBJ whole genome shotgun (WGS) entry which is preliminary data.</text>
</comment>